<comment type="function">
    <text evidence="9">Component of the Mediator complex, a coactivator involved in the regulated transcription of nearly all RNA polymerase II-dependent genes. Mediator functions as a bridge to convey information from gene-specific regulatory proteins to the basal RNA polymerase II transcription machinery. Mediator is recruited to promoters by direct interactions with regulatory proteins and serves as a scaffold for the assembly of a functional preinitiation complex with RNA polymerase II and the general transcription factors.</text>
</comment>
<protein>
    <recommendedName>
        <fullName evidence="3 9">Mediator of RNA polymerase II transcription subunit 14</fullName>
    </recommendedName>
    <alternativeName>
        <fullName evidence="8 9">Mediator complex subunit 14</fullName>
    </alternativeName>
</protein>
<dbReference type="Pfam" id="PF08638">
    <property type="entry name" value="Med14"/>
    <property type="match status" value="1"/>
</dbReference>
<dbReference type="KEGG" id="psco:LY89DRAFT_9841"/>
<evidence type="ECO:0000256" key="5">
    <source>
        <dbReference type="ARBA" id="ARBA00023159"/>
    </source>
</evidence>
<keyword evidence="5 9" id="KW-0010">Activator</keyword>
<dbReference type="Proteomes" id="UP000070700">
    <property type="component" value="Unassembled WGS sequence"/>
</dbReference>
<feature type="compositionally biased region" description="Low complexity" evidence="10">
    <location>
        <begin position="133"/>
        <end position="147"/>
    </location>
</feature>
<evidence type="ECO:0000256" key="8">
    <source>
        <dbReference type="ARBA" id="ARBA00032007"/>
    </source>
</evidence>
<gene>
    <name evidence="12" type="ORF">LY89DRAFT_9841</name>
</gene>
<dbReference type="STRING" id="149040.A0A194XV72"/>
<comment type="similarity">
    <text evidence="2 9">Belongs to the Mediator complex subunit 14 family.</text>
</comment>
<comment type="subunit">
    <text evidence="9">Component of the Mediator complex.</text>
</comment>
<keyword evidence="13" id="KW-1185">Reference proteome</keyword>
<dbReference type="Pfam" id="PF26204">
    <property type="entry name" value="Med14_fung"/>
    <property type="match status" value="1"/>
</dbReference>
<reference evidence="12 13" key="1">
    <citation type="submission" date="2015-10" db="EMBL/GenBank/DDBJ databases">
        <title>Full genome of DAOMC 229536 Phialocephala scopiformis, a fungal endophyte of spruce producing the potent anti-insectan compound rugulosin.</title>
        <authorList>
            <consortium name="DOE Joint Genome Institute"/>
            <person name="Walker A.K."/>
            <person name="Frasz S.L."/>
            <person name="Seifert K.A."/>
            <person name="Miller J.D."/>
            <person name="Mondo S.J."/>
            <person name="Labutti K."/>
            <person name="Lipzen A."/>
            <person name="Dockter R."/>
            <person name="Kennedy M."/>
            <person name="Grigoriev I.V."/>
            <person name="Spatafora J.W."/>
        </authorList>
    </citation>
    <scope>NUCLEOTIDE SEQUENCE [LARGE SCALE GENOMIC DNA]</scope>
    <source>
        <strain evidence="12 13">CBS 120377</strain>
    </source>
</reference>
<feature type="region of interest" description="Disordered" evidence="10">
    <location>
        <begin position="1"/>
        <end position="84"/>
    </location>
</feature>
<keyword evidence="7 9" id="KW-0539">Nucleus</keyword>
<feature type="compositionally biased region" description="Pro residues" evidence="10">
    <location>
        <begin position="1116"/>
        <end position="1130"/>
    </location>
</feature>
<evidence type="ECO:0000256" key="6">
    <source>
        <dbReference type="ARBA" id="ARBA00023163"/>
    </source>
</evidence>
<dbReference type="InterPro" id="IPR055122">
    <property type="entry name" value="Med14_N"/>
</dbReference>
<dbReference type="GO" id="GO:0006357">
    <property type="term" value="P:regulation of transcription by RNA polymerase II"/>
    <property type="evidence" value="ECO:0007669"/>
    <property type="project" value="InterPro"/>
</dbReference>
<evidence type="ECO:0000259" key="11">
    <source>
        <dbReference type="Pfam" id="PF08638"/>
    </source>
</evidence>
<evidence type="ECO:0000256" key="4">
    <source>
        <dbReference type="ARBA" id="ARBA00023015"/>
    </source>
</evidence>
<dbReference type="AlphaFoldDB" id="A0A194XV72"/>
<evidence type="ECO:0000313" key="12">
    <source>
        <dbReference type="EMBL" id="KUJ24036.1"/>
    </source>
</evidence>
<evidence type="ECO:0000256" key="9">
    <source>
        <dbReference type="RuleBase" id="RU365082"/>
    </source>
</evidence>
<sequence length="1162" mass="130753">MPGVIMDHGSRNGSHTNHDRDERHNGVNGIIYTSEKTQDKGKGRVEPQQNMTPISPTMPNGINGTFSDDPQHANGAGNGHDMQNRVDQLPPEILHITQGYMPLSGLLSRLAQHSNTALQATLTELAQMPLPASMTNGNTSHSSSTDDNSPENQAKKKRLLDFATNTHESWTKALVVTGWSRKADEVSRAVDIKVHVDQEKAFYTACIDELAFRRRSFSTDPKKRWPNPDLKTAVPVLTTGKAHWMPDLGYISQPPLTSKDVLQSLEKLNTLLSARLNLDDYDSIPLQFKDFTIKSGRATFKVEGEFELDVTIADEEPQSQFWFIDFRFLFWPSASILTPRARTFIESRVNEILLRDGLSGCYKFLHEMILTYKISEFRHQAIDLGRAKWVETLKVEALNRALSVQYWLDRYNGSGTKSWIILGVHSGKREDGRPDANSTSRLSLRWFRDHKEVKDADISFDTVNISTESLLRVVIAMHISHILTVIFDKLSAHTLYANRELGISLVTSPDDPSKPELEVSLTNERRLSLKIDPISGRFVFSPTMLMAHKYEVMMNAPSRDPKDSTGKRMEDTIDKALRVLENLRYSFITDDIVTRGVSLGWRRLPDPGIKRSVLFESIPKNTQMSLWLRRPGWAEDWYLLVCLSMSGANWFLIKLMRQATPLDPNPNALGIGPFLKVQIKTVSPTINYMFLTALNIYTGGLLSYYANLKTLHAKRVRQMLRQGPPSRSLTLPVIFVKISELLRDSPTMMNSKAFWAKKDVIKLTYKGVEVHAPSPNDINALSQTSITATQSSNATLIRRPTIMEEKAVLVTEARMIVPLPKNLAILNEKVDPDIAFHPTTGSFALRLYSKIGESVIPELIERITGIGRLVQFVDVLQKHEKTLKCESVSLGKIVFKYGQASSTQSDPSPATRPSLQYSATVDFSTGENTMTLILEKANPHLRIKNFLTNVLNSAEGLNGVATLLTLTLPLLRGLTAIEEAWNDSALYEKGEAFVTARATDWYNIRYNLRQPAAQNQTTPPRLRRVLFDLRLRQRRGEPWWHLHRTDNLRLKDWDNLDTALKPLWTTSGPGWRAMMSSAAGQGNGIEELLAKMDDVVRTFAMSDVGIQSQQAADVPAPIPKQAPTQAPPSRQPQQQRQQPTPSQSQSQSQDRGNPRHKVIEID</sequence>
<proteinExistence type="inferred from homology"/>
<feature type="compositionally biased region" description="Basic and acidic residues" evidence="10">
    <location>
        <begin position="16"/>
        <end position="25"/>
    </location>
</feature>
<evidence type="ECO:0000256" key="2">
    <source>
        <dbReference type="ARBA" id="ARBA00007813"/>
    </source>
</evidence>
<dbReference type="PANTHER" id="PTHR12809">
    <property type="entry name" value="MEDIATOR COMPLEX SUBUNIT"/>
    <property type="match status" value="1"/>
</dbReference>
<dbReference type="PANTHER" id="PTHR12809:SF2">
    <property type="entry name" value="MEDIATOR OF RNA POLYMERASE II TRANSCRIPTION SUBUNIT 14"/>
    <property type="match status" value="1"/>
</dbReference>
<dbReference type="InParanoid" id="A0A194XV72"/>
<dbReference type="EMBL" id="KQ947404">
    <property type="protein sequence ID" value="KUJ24036.1"/>
    <property type="molecule type" value="Genomic_DNA"/>
</dbReference>
<dbReference type="GO" id="GO:0070847">
    <property type="term" value="C:core mediator complex"/>
    <property type="evidence" value="ECO:0007669"/>
    <property type="project" value="TreeGrafter"/>
</dbReference>
<keyword evidence="6 9" id="KW-0804">Transcription</keyword>
<evidence type="ECO:0000256" key="7">
    <source>
        <dbReference type="ARBA" id="ARBA00023242"/>
    </source>
</evidence>
<name>A0A194XV72_MOLSC</name>
<feature type="region of interest" description="Disordered" evidence="10">
    <location>
        <begin position="131"/>
        <end position="154"/>
    </location>
</feature>
<feature type="compositionally biased region" description="Low complexity" evidence="10">
    <location>
        <begin position="1131"/>
        <end position="1149"/>
    </location>
</feature>
<feature type="region of interest" description="Disordered" evidence="10">
    <location>
        <begin position="1110"/>
        <end position="1162"/>
    </location>
</feature>
<comment type="subcellular location">
    <subcellularLocation>
        <location evidence="1 9">Nucleus</location>
    </subcellularLocation>
</comment>
<dbReference type="GO" id="GO:0003712">
    <property type="term" value="F:transcription coregulator activity"/>
    <property type="evidence" value="ECO:0007669"/>
    <property type="project" value="UniProtKB-UniRule"/>
</dbReference>
<dbReference type="RefSeq" id="XP_018078391.1">
    <property type="nucleotide sequence ID" value="XM_018223556.1"/>
</dbReference>
<feature type="domain" description="Mediator complex subunit MED14 N-terminal" evidence="11">
    <location>
        <begin position="100"/>
        <end position="314"/>
    </location>
</feature>
<evidence type="ECO:0000313" key="13">
    <source>
        <dbReference type="Proteomes" id="UP000070700"/>
    </source>
</evidence>
<evidence type="ECO:0000256" key="3">
    <source>
        <dbReference type="ARBA" id="ARBA00019619"/>
    </source>
</evidence>
<keyword evidence="4 9" id="KW-0805">Transcription regulation</keyword>
<dbReference type="GeneID" id="28833282"/>
<evidence type="ECO:0000256" key="10">
    <source>
        <dbReference type="SAM" id="MobiDB-lite"/>
    </source>
</evidence>
<accession>A0A194XV72</accession>
<dbReference type="InterPro" id="IPR013947">
    <property type="entry name" value="Mediator_Med14"/>
</dbReference>
<feature type="compositionally biased region" description="Basic and acidic residues" evidence="10">
    <location>
        <begin position="36"/>
        <end position="45"/>
    </location>
</feature>
<dbReference type="OrthoDB" id="205099at2759"/>
<dbReference type="GO" id="GO:0016592">
    <property type="term" value="C:mediator complex"/>
    <property type="evidence" value="ECO:0007669"/>
    <property type="project" value="UniProtKB-UniRule"/>
</dbReference>
<feature type="compositionally biased region" description="Polar residues" evidence="10">
    <location>
        <begin position="47"/>
        <end position="68"/>
    </location>
</feature>
<organism evidence="12 13">
    <name type="scientific">Mollisia scopiformis</name>
    <name type="common">Conifer needle endophyte fungus</name>
    <name type="synonym">Phialocephala scopiformis</name>
    <dbReference type="NCBI Taxonomy" id="149040"/>
    <lineage>
        <taxon>Eukaryota</taxon>
        <taxon>Fungi</taxon>
        <taxon>Dikarya</taxon>
        <taxon>Ascomycota</taxon>
        <taxon>Pezizomycotina</taxon>
        <taxon>Leotiomycetes</taxon>
        <taxon>Helotiales</taxon>
        <taxon>Mollisiaceae</taxon>
        <taxon>Mollisia</taxon>
    </lineage>
</organism>
<evidence type="ECO:0000256" key="1">
    <source>
        <dbReference type="ARBA" id="ARBA00004123"/>
    </source>
</evidence>